<feature type="compositionally biased region" description="Basic and acidic residues" evidence="3">
    <location>
        <begin position="371"/>
        <end position="394"/>
    </location>
</feature>
<evidence type="ECO:0000313" key="5">
    <source>
        <dbReference type="EMBL" id="KAL0580005.1"/>
    </source>
</evidence>
<feature type="compositionally biased region" description="Polar residues" evidence="3">
    <location>
        <begin position="323"/>
        <end position="332"/>
    </location>
</feature>
<feature type="domain" description="RRM" evidence="4">
    <location>
        <begin position="53"/>
        <end position="128"/>
    </location>
</feature>
<dbReference type="PANTHER" id="PTHR23236">
    <property type="entry name" value="EUKARYOTIC TRANSLATION INITIATION FACTOR 4B/4H"/>
    <property type="match status" value="1"/>
</dbReference>
<dbReference type="SMART" id="SM00360">
    <property type="entry name" value="RRM"/>
    <property type="match status" value="1"/>
</dbReference>
<dbReference type="InterPro" id="IPR035979">
    <property type="entry name" value="RBD_domain_sf"/>
</dbReference>
<keyword evidence="5" id="KW-0648">Protein biosynthesis</keyword>
<sequence length="479" mass="52022">MESLPSAPAMRSDDDQGRPGDRYGRRDDFLSTRPDRVSGPPREDLPLPTQPPYTAFVGNLAFDLNEAELEDFFGTCKPKSVKIIRDRDDKPKGFGYVEFEDLEGLKEAISKTGSPFSGRTIRVSVAEAPKERPGFGGQDDSKFDNPWRRDGPLPDATSRDSSRRRFDGPPRDREPPLPSVAEGASEWRSSKPRAAAEPDLPSSGSRRKNIGFGSDNAGAADREDNWSIGAKFKPSEEPAGPGNRFGSRGKSDMGPPREPPPPSAAEDDTDWRSARRPRESTSPNTSTPPTPQMGRRKLELLPRTGSGSNVASPLSSPKIGPTPSASGGSSRANPFGAARPVDVTNREKEVTERLDKDRERLSMSRTSSRTGMERTTSRPGMERTNSRPGMERTSSRPGTERPPIARNPSSTTSPTSTTTNNPPAPKTINPSMAANVRPQFSFANAAGANKKKEAQNGADDQDQEEAVEDVREQLGEVNI</sequence>
<feature type="compositionally biased region" description="Basic and acidic residues" evidence="3">
    <location>
        <begin position="344"/>
        <end position="362"/>
    </location>
</feature>
<evidence type="ECO:0000256" key="1">
    <source>
        <dbReference type="ARBA" id="ARBA00022884"/>
    </source>
</evidence>
<proteinExistence type="predicted"/>
<keyword evidence="1 2" id="KW-0694">RNA-binding</keyword>
<feature type="compositionally biased region" description="Basic and acidic residues" evidence="3">
    <location>
        <begin position="270"/>
        <end position="279"/>
    </location>
</feature>
<feature type="compositionally biased region" description="Basic and acidic residues" evidence="3">
    <location>
        <begin position="128"/>
        <end position="175"/>
    </location>
</feature>
<accession>A0ABR3FWU4</accession>
<dbReference type="InterPro" id="IPR000504">
    <property type="entry name" value="RRM_dom"/>
</dbReference>
<feature type="region of interest" description="Disordered" evidence="3">
    <location>
        <begin position="110"/>
        <end position="479"/>
    </location>
</feature>
<dbReference type="InterPro" id="IPR012677">
    <property type="entry name" value="Nucleotide-bd_a/b_plait_sf"/>
</dbReference>
<dbReference type="PANTHER" id="PTHR23236:SF11">
    <property type="entry name" value="EUKARYOTIC TRANSLATION INITIATION FACTOR 4H"/>
    <property type="match status" value="1"/>
</dbReference>
<feature type="compositionally biased region" description="Polar residues" evidence="3">
    <location>
        <begin position="305"/>
        <end position="315"/>
    </location>
</feature>
<dbReference type="GO" id="GO:0003743">
    <property type="term" value="F:translation initiation factor activity"/>
    <property type="evidence" value="ECO:0007669"/>
    <property type="project" value="UniProtKB-KW"/>
</dbReference>
<evidence type="ECO:0000256" key="2">
    <source>
        <dbReference type="PROSITE-ProRule" id="PRU00176"/>
    </source>
</evidence>
<evidence type="ECO:0000259" key="4">
    <source>
        <dbReference type="PROSITE" id="PS50102"/>
    </source>
</evidence>
<protein>
    <submittedName>
        <fullName evidence="5">Eukaryotic translation initiation factor 4B</fullName>
    </submittedName>
</protein>
<dbReference type="PROSITE" id="PS50102">
    <property type="entry name" value="RRM"/>
    <property type="match status" value="1"/>
</dbReference>
<dbReference type="Gene3D" id="3.30.70.330">
    <property type="match status" value="1"/>
</dbReference>
<reference evidence="5 6" key="1">
    <citation type="submission" date="2024-02" db="EMBL/GenBank/DDBJ databases">
        <title>A draft genome for the cacao thread blight pathogen Marasmius crinis-equi.</title>
        <authorList>
            <person name="Cohen S.P."/>
            <person name="Baruah I.K."/>
            <person name="Amoako-Attah I."/>
            <person name="Bukari Y."/>
            <person name="Meinhardt L.W."/>
            <person name="Bailey B.A."/>
        </authorList>
    </citation>
    <scope>NUCLEOTIDE SEQUENCE [LARGE SCALE GENOMIC DNA]</scope>
    <source>
        <strain evidence="5 6">GH-76</strain>
    </source>
</reference>
<evidence type="ECO:0000313" key="6">
    <source>
        <dbReference type="Proteomes" id="UP001465976"/>
    </source>
</evidence>
<feature type="compositionally biased region" description="Basic and acidic residues" evidence="3">
    <location>
        <begin position="11"/>
        <end position="45"/>
    </location>
</feature>
<feature type="compositionally biased region" description="Low complexity" evidence="3">
    <location>
        <begin position="407"/>
        <end position="430"/>
    </location>
</feature>
<dbReference type="Pfam" id="PF00076">
    <property type="entry name" value="RRM_1"/>
    <property type="match status" value="1"/>
</dbReference>
<dbReference type="SUPFAM" id="SSF54928">
    <property type="entry name" value="RNA-binding domain, RBD"/>
    <property type="match status" value="1"/>
</dbReference>
<evidence type="ECO:0000256" key="3">
    <source>
        <dbReference type="SAM" id="MobiDB-lite"/>
    </source>
</evidence>
<gene>
    <name evidence="5" type="primary">TIF3</name>
    <name evidence="5" type="ORF">V5O48_002008</name>
</gene>
<name>A0ABR3FWU4_9AGAR</name>
<feature type="compositionally biased region" description="Basic and acidic residues" evidence="3">
    <location>
        <begin position="468"/>
        <end position="479"/>
    </location>
</feature>
<feature type="region of interest" description="Disordered" evidence="3">
    <location>
        <begin position="1"/>
        <end position="51"/>
    </location>
</feature>
<comment type="caution">
    <text evidence="5">The sequence shown here is derived from an EMBL/GenBank/DDBJ whole genome shotgun (WGS) entry which is preliminary data.</text>
</comment>
<keyword evidence="6" id="KW-1185">Reference proteome</keyword>
<dbReference type="Proteomes" id="UP001465976">
    <property type="component" value="Unassembled WGS sequence"/>
</dbReference>
<keyword evidence="5" id="KW-0396">Initiation factor</keyword>
<organism evidence="5 6">
    <name type="scientific">Marasmius crinis-equi</name>
    <dbReference type="NCBI Taxonomy" id="585013"/>
    <lineage>
        <taxon>Eukaryota</taxon>
        <taxon>Fungi</taxon>
        <taxon>Dikarya</taxon>
        <taxon>Basidiomycota</taxon>
        <taxon>Agaricomycotina</taxon>
        <taxon>Agaricomycetes</taxon>
        <taxon>Agaricomycetidae</taxon>
        <taxon>Agaricales</taxon>
        <taxon>Marasmiineae</taxon>
        <taxon>Marasmiaceae</taxon>
        <taxon>Marasmius</taxon>
    </lineage>
</organism>
<dbReference type="EMBL" id="JBAHYK010000042">
    <property type="protein sequence ID" value="KAL0580005.1"/>
    <property type="molecule type" value="Genomic_DNA"/>
</dbReference>